<evidence type="ECO:0000313" key="14">
    <source>
        <dbReference type="WBParaSite" id="ACRNAN_scaffold2822.g23562.t1"/>
    </source>
</evidence>
<dbReference type="SMART" id="SM00355">
    <property type="entry name" value="ZnF_C2H2"/>
    <property type="match status" value="1"/>
</dbReference>
<feature type="compositionally biased region" description="Basic and acidic residues" evidence="11">
    <location>
        <begin position="50"/>
        <end position="66"/>
    </location>
</feature>
<evidence type="ECO:0000256" key="1">
    <source>
        <dbReference type="ARBA" id="ARBA00004123"/>
    </source>
</evidence>
<sequence length="130" mass="14182">MLAPKATTSSVANSSGKKVAEEKDPIKSHSEPKNSVITPTLKLETPTLKSELKLHEPLVTPEEGRSSDGSQSDENPLAAIEKMWAEKEPAKEASRPSMTLQKHQCGVCYKHFSSSSALQIHMRTHTGMKS</sequence>
<dbReference type="GO" id="GO:0000978">
    <property type="term" value="F:RNA polymerase II cis-regulatory region sequence-specific DNA binding"/>
    <property type="evidence" value="ECO:0007669"/>
    <property type="project" value="TreeGrafter"/>
</dbReference>
<dbReference type="PANTHER" id="PTHR23233">
    <property type="entry name" value="SAL-LIKE PROTEIN"/>
    <property type="match status" value="1"/>
</dbReference>
<keyword evidence="3" id="KW-0677">Repeat</keyword>
<evidence type="ECO:0000256" key="3">
    <source>
        <dbReference type="ARBA" id="ARBA00022737"/>
    </source>
</evidence>
<dbReference type="InterPro" id="IPR051565">
    <property type="entry name" value="Sal_C2H2-zinc-finger"/>
</dbReference>
<reference evidence="14" key="1">
    <citation type="submission" date="2022-11" db="UniProtKB">
        <authorList>
            <consortium name="WormBaseParasite"/>
        </authorList>
    </citation>
    <scope>IDENTIFICATION</scope>
</reference>
<evidence type="ECO:0000256" key="8">
    <source>
        <dbReference type="ARBA" id="ARBA00023242"/>
    </source>
</evidence>
<keyword evidence="8" id="KW-0539">Nucleus</keyword>
<dbReference type="Proteomes" id="UP000887540">
    <property type="component" value="Unplaced"/>
</dbReference>
<accession>A0A914DI95</accession>
<feature type="compositionally biased region" description="Basic and acidic residues" evidence="11">
    <location>
        <begin position="83"/>
        <end position="94"/>
    </location>
</feature>
<organism evidence="13 14">
    <name type="scientific">Acrobeloides nanus</name>
    <dbReference type="NCBI Taxonomy" id="290746"/>
    <lineage>
        <taxon>Eukaryota</taxon>
        <taxon>Metazoa</taxon>
        <taxon>Ecdysozoa</taxon>
        <taxon>Nematoda</taxon>
        <taxon>Chromadorea</taxon>
        <taxon>Rhabditida</taxon>
        <taxon>Tylenchina</taxon>
        <taxon>Cephalobomorpha</taxon>
        <taxon>Cephaloboidea</taxon>
        <taxon>Cephalobidae</taxon>
        <taxon>Acrobeloides</taxon>
    </lineage>
</organism>
<dbReference type="InterPro" id="IPR036236">
    <property type="entry name" value="Znf_C2H2_sf"/>
</dbReference>
<feature type="region of interest" description="Disordered" evidence="11">
    <location>
        <begin position="1"/>
        <end position="100"/>
    </location>
</feature>
<dbReference type="GO" id="GO:0005634">
    <property type="term" value="C:nucleus"/>
    <property type="evidence" value="ECO:0007669"/>
    <property type="project" value="UniProtKB-SubCell"/>
</dbReference>
<dbReference type="PROSITE" id="PS50157">
    <property type="entry name" value="ZINC_FINGER_C2H2_2"/>
    <property type="match status" value="1"/>
</dbReference>
<evidence type="ECO:0000256" key="6">
    <source>
        <dbReference type="ARBA" id="ARBA00023015"/>
    </source>
</evidence>
<comment type="similarity">
    <text evidence="9">Belongs to the sal C2H2-type zinc-finger protein family.</text>
</comment>
<dbReference type="FunFam" id="3.30.160.60:FF:001985">
    <property type="entry name" value="SEM-4 long form"/>
    <property type="match status" value="1"/>
</dbReference>
<name>A0A914DI95_9BILA</name>
<feature type="compositionally biased region" description="Low complexity" evidence="11">
    <location>
        <begin position="38"/>
        <end position="49"/>
    </location>
</feature>
<dbReference type="PROSITE" id="PS00028">
    <property type="entry name" value="ZINC_FINGER_C2H2_1"/>
    <property type="match status" value="1"/>
</dbReference>
<dbReference type="WBParaSite" id="ACRNAN_scaffold2822.g23562.t1">
    <property type="protein sequence ID" value="ACRNAN_scaffold2822.g23562.t1"/>
    <property type="gene ID" value="ACRNAN_scaffold2822.g23562"/>
</dbReference>
<evidence type="ECO:0000256" key="5">
    <source>
        <dbReference type="ARBA" id="ARBA00022833"/>
    </source>
</evidence>
<dbReference type="PANTHER" id="PTHR23233:SF84">
    <property type="entry name" value="FI23031P1"/>
    <property type="match status" value="1"/>
</dbReference>
<keyword evidence="5" id="KW-0862">Zinc</keyword>
<evidence type="ECO:0000259" key="12">
    <source>
        <dbReference type="PROSITE" id="PS50157"/>
    </source>
</evidence>
<evidence type="ECO:0000256" key="4">
    <source>
        <dbReference type="ARBA" id="ARBA00022771"/>
    </source>
</evidence>
<keyword evidence="13" id="KW-1185">Reference proteome</keyword>
<feature type="domain" description="C2H2-type" evidence="12">
    <location>
        <begin position="103"/>
        <end position="130"/>
    </location>
</feature>
<keyword evidence="2" id="KW-0479">Metal-binding</keyword>
<dbReference type="AlphaFoldDB" id="A0A914DI95"/>
<evidence type="ECO:0000256" key="10">
    <source>
        <dbReference type="PROSITE-ProRule" id="PRU00042"/>
    </source>
</evidence>
<dbReference type="InterPro" id="IPR013087">
    <property type="entry name" value="Znf_C2H2_type"/>
</dbReference>
<dbReference type="GO" id="GO:0008270">
    <property type="term" value="F:zinc ion binding"/>
    <property type="evidence" value="ECO:0007669"/>
    <property type="project" value="UniProtKB-KW"/>
</dbReference>
<keyword evidence="7" id="KW-0804">Transcription</keyword>
<keyword evidence="4 10" id="KW-0863">Zinc-finger</keyword>
<dbReference type="Pfam" id="PF00096">
    <property type="entry name" value="zf-C2H2"/>
    <property type="match status" value="1"/>
</dbReference>
<dbReference type="SUPFAM" id="SSF57667">
    <property type="entry name" value="beta-beta-alpha zinc fingers"/>
    <property type="match status" value="1"/>
</dbReference>
<feature type="compositionally biased region" description="Polar residues" evidence="11">
    <location>
        <begin position="1"/>
        <end position="16"/>
    </location>
</feature>
<feature type="compositionally biased region" description="Basic and acidic residues" evidence="11">
    <location>
        <begin position="18"/>
        <end position="32"/>
    </location>
</feature>
<evidence type="ECO:0000256" key="11">
    <source>
        <dbReference type="SAM" id="MobiDB-lite"/>
    </source>
</evidence>
<comment type="subcellular location">
    <subcellularLocation>
        <location evidence="1">Nucleus</location>
    </subcellularLocation>
</comment>
<proteinExistence type="inferred from homology"/>
<keyword evidence="6" id="KW-0805">Transcription regulation</keyword>
<evidence type="ECO:0000256" key="2">
    <source>
        <dbReference type="ARBA" id="ARBA00022723"/>
    </source>
</evidence>
<evidence type="ECO:0000256" key="9">
    <source>
        <dbReference type="ARBA" id="ARBA00038474"/>
    </source>
</evidence>
<dbReference type="Gene3D" id="3.30.160.60">
    <property type="entry name" value="Classic Zinc Finger"/>
    <property type="match status" value="1"/>
</dbReference>
<protein>
    <submittedName>
        <fullName evidence="14">C2H2-type domain-containing protein</fullName>
    </submittedName>
</protein>
<evidence type="ECO:0000256" key="7">
    <source>
        <dbReference type="ARBA" id="ARBA00023163"/>
    </source>
</evidence>
<dbReference type="GO" id="GO:0000981">
    <property type="term" value="F:DNA-binding transcription factor activity, RNA polymerase II-specific"/>
    <property type="evidence" value="ECO:0007669"/>
    <property type="project" value="TreeGrafter"/>
</dbReference>
<evidence type="ECO:0000313" key="13">
    <source>
        <dbReference type="Proteomes" id="UP000887540"/>
    </source>
</evidence>